<dbReference type="GO" id="GO:0008270">
    <property type="term" value="F:zinc ion binding"/>
    <property type="evidence" value="ECO:0007669"/>
    <property type="project" value="InterPro"/>
</dbReference>
<dbReference type="Pfam" id="PF01844">
    <property type="entry name" value="HNH"/>
    <property type="match status" value="1"/>
</dbReference>
<dbReference type="GO" id="GO:0004519">
    <property type="term" value="F:endonuclease activity"/>
    <property type="evidence" value="ECO:0007669"/>
    <property type="project" value="UniProtKB-KW"/>
</dbReference>
<keyword evidence="4" id="KW-0255">Endonuclease</keyword>
<keyword evidence="4" id="KW-0540">Nuclease</keyword>
<sequence length="700" mass="75187">MATTPPPSEVWRWGDEQLASAALASEAVLRREYAWMVALVAEAERRDLGRRLGYAGTTGWMREELRLSAREIRTRLGLAAATRPEQSLTGPPRPARLAATGTALATAEISAEHARVIAETFDRRPSHVTDEARSADERTLLELAAQATPDVVRVAARRLITYWEADGRPPEDEELAAPRREFAYHHTRPGEMRFHGLLDPETAATLEGLFGPLAKPQPTADGSRDGRGREARQGDALAEIIDCAARTDDLTVQGGERAVLTTTLSLTDLEHRTRQALLTPPEQARTSHPAIAARPPEPDDPGGPSTWHRRTAPAETPMATPPTAATPRSTGPVSEAEPSQPSHEPAPFQPTGEPGSPRPASRLGSPHPAAQPAPFQPATEPAPFQSAGKPMPTRTASKPTPFRPAGESAPCHPPSGPGPCRPADQAEPTHPAGEPEQHRPTSRLAPPRSPHEPGPSHPTADPVPFPSPDEPEPSRTIGGPQACSQPAAGTCPDHPGRVVPGLLGVASLDQLRRLACEAAVVPAIYGQRGEPLYLGRTTRHATTAQRRALALRDRGCAFPGCTRTPKWTVPHHLRPWAHGGTTDIDNLVLLCAAHHRVIHHTRWEVRIDPSSPHPEFLPRHGSTPTAHHYVTPPTTPPAPSEPRPLRRPPTPGQRTPASTPGATPEEVPPRTASPRRGCVERDRSRPTAPSGMPGRGFTGR</sequence>
<keyword evidence="4" id="KW-0378">Hydrolase</keyword>
<evidence type="ECO:0000256" key="1">
    <source>
        <dbReference type="ARBA" id="ARBA00023450"/>
    </source>
</evidence>
<feature type="compositionally biased region" description="Pro residues" evidence="2">
    <location>
        <begin position="411"/>
        <end position="420"/>
    </location>
</feature>
<feature type="domain" description="HNH nuclease" evidence="3">
    <location>
        <begin position="544"/>
        <end position="596"/>
    </location>
</feature>
<reference evidence="5" key="1">
    <citation type="submission" date="2016-10" db="EMBL/GenBank/DDBJ databases">
        <authorList>
            <person name="Varghese N."/>
            <person name="Submissions S."/>
        </authorList>
    </citation>
    <scope>NUCLEOTIDE SEQUENCE [LARGE SCALE GENOMIC DNA]</scope>
    <source>
        <strain evidence="5">CGMCC 4.5579</strain>
    </source>
</reference>
<dbReference type="GO" id="GO:0003676">
    <property type="term" value="F:nucleic acid binding"/>
    <property type="evidence" value="ECO:0007669"/>
    <property type="project" value="InterPro"/>
</dbReference>
<accession>A0A1I5LIV1</accession>
<feature type="compositionally biased region" description="Low complexity" evidence="2">
    <location>
        <begin position="313"/>
        <end position="327"/>
    </location>
</feature>
<dbReference type="Proteomes" id="UP000198727">
    <property type="component" value="Unassembled WGS sequence"/>
</dbReference>
<evidence type="ECO:0000256" key="2">
    <source>
        <dbReference type="SAM" id="MobiDB-lite"/>
    </source>
</evidence>
<keyword evidence="5" id="KW-1185">Reference proteome</keyword>
<dbReference type="STRING" id="587909.SAMN05421810_101545"/>
<proteinExistence type="inferred from homology"/>
<evidence type="ECO:0000313" key="4">
    <source>
        <dbReference type="EMBL" id="SFO96671.1"/>
    </source>
</evidence>
<feature type="region of interest" description="Disordered" evidence="2">
    <location>
        <begin position="607"/>
        <end position="700"/>
    </location>
</feature>
<dbReference type="EMBL" id="FOWW01000001">
    <property type="protein sequence ID" value="SFO96671.1"/>
    <property type="molecule type" value="Genomic_DNA"/>
</dbReference>
<dbReference type="InterPro" id="IPR003870">
    <property type="entry name" value="DUF222"/>
</dbReference>
<dbReference type="Pfam" id="PF02720">
    <property type="entry name" value="DUF222"/>
    <property type="match status" value="2"/>
</dbReference>
<feature type="compositionally biased region" description="Pro residues" evidence="2">
    <location>
        <begin position="633"/>
        <end position="651"/>
    </location>
</feature>
<name>A0A1I5LIV1_9PSEU</name>
<feature type="compositionally biased region" description="Polar residues" evidence="2">
    <location>
        <begin position="328"/>
        <end position="342"/>
    </location>
</feature>
<evidence type="ECO:0000259" key="3">
    <source>
        <dbReference type="SMART" id="SM00507"/>
    </source>
</evidence>
<evidence type="ECO:0000313" key="5">
    <source>
        <dbReference type="Proteomes" id="UP000198727"/>
    </source>
</evidence>
<dbReference type="SMART" id="SM00507">
    <property type="entry name" value="HNHc"/>
    <property type="match status" value="1"/>
</dbReference>
<feature type="region of interest" description="Disordered" evidence="2">
    <location>
        <begin position="277"/>
        <end position="492"/>
    </location>
</feature>
<dbReference type="AlphaFoldDB" id="A0A1I5LIV1"/>
<protein>
    <submittedName>
        <fullName evidence="4">HNH endonuclease</fullName>
    </submittedName>
</protein>
<dbReference type="InterPro" id="IPR003615">
    <property type="entry name" value="HNH_nuc"/>
</dbReference>
<dbReference type="InterPro" id="IPR002711">
    <property type="entry name" value="HNH"/>
</dbReference>
<comment type="similarity">
    <text evidence="1">Belongs to the Rv1128c/1148c/1588c/1702c/1945/3466 family.</text>
</comment>
<gene>
    <name evidence="4" type="ORF">SAMN05421810_101545</name>
</gene>
<dbReference type="CDD" id="cd00085">
    <property type="entry name" value="HNHc"/>
    <property type="match status" value="1"/>
</dbReference>
<organism evidence="4 5">
    <name type="scientific">Amycolatopsis arida</name>
    <dbReference type="NCBI Taxonomy" id="587909"/>
    <lineage>
        <taxon>Bacteria</taxon>
        <taxon>Bacillati</taxon>
        <taxon>Actinomycetota</taxon>
        <taxon>Actinomycetes</taxon>
        <taxon>Pseudonocardiales</taxon>
        <taxon>Pseudonocardiaceae</taxon>
        <taxon>Amycolatopsis</taxon>
    </lineage>
</organism>
<dbReference type="PRINTS" id="PR01217">
    <property type="entry name" value="PRICHEXTENSN"/>
</dbReference>
<feature type="compositionally biased region" description="Pro residues" evidence="2">
    <location>
        <begin position="452"/>
        <end position="468"/>
    </location>
</feature>
<feature type="compositionally biased region" description="Basic and acidic residues" evidence="2">
    <location>
        <begin position="222"/>
        <end position="233"/>
    </location>
</feature>
<feature type="region of interest" description="Disordered" evidence="2">
    <location>
        <begin position="211"/>
        <end position="233"/>
    </location>
</feature>
<dbReference type="Gene3D" id="1.10.30.50">
    <property type="match status" value="1"/>
</dbReference>
<feature type="compositionally biased region" description="Low complexity" evidence="2">
    <location>
        <begin position="376"/>
        <end position="385"/>
    </location>
</feature>